<dbReference type="GO" id="GO:0003724">
    <property type="term" value="F:RNA helicase activity"/>
    <property type="evidence" value="ECO:0007669"/>
    <property type="project" value="TreeGrafter"/>
</dbReference>
<evidence type="ECO:0000313" key="5">
    <source>
        <dbReference type="EMBL" id="CCE88976.1"/>
    </source>
</evidence>
<feature type="compositionally biased region" description="Low complexity" evidence="2">
    <location>
        <begin position="340"/>
        <end position="353"/>
    </location>
</feature>
<name>G8YLP2_PICSO</name>
<feature type="compositionally biased region" description="Polar residues" evidence="2">
    <location>
        <begin position="206"/>
        <end position="241"/>
    </location>
</feature>
<evidence type="ECO:0000256" key="2">
    <source>
        <dbReference type="SAM" id="MobiDB-lite"/>
    </source>
</evidence>
<proteinExistence type="predicted"/>
<evidence type="ECO:0000313" key="6">
    <source>
        <dbReference type="Proteomes" id="UP000005222"/>
    </source>
</evidence>
<keyword evidence="1" id="KW-0378">Hydrolase</keyword>
<feature type="region of interest" description="Disordered" evidence="2">
    <location>
        <begin position="162"/>
        <end position="437"/>
    </location>
</feature>
<dbReference type="STRING" id="559304.G8YLP2"/>
<dbReference type="CDD" id="cd18808">
    <property type="entry name" value="SF1_C_Upf1"/>
    <property type="match status" value="1"/>
</dbReference>
<dbReference type="SUPFAM" id="SSF52540">
    <property type="entry name" value="P-loop containing nucleoside triphosphate hydrolases"/>
    <property type="match status" value="1"/>
</dbReference>
<evidence type="ECO:0000256" key="1">
    <source>
        <dbReference type="ARBA" id="ARBA00022806"/>
    </source>
</evidence>
<feature type="domain" description="DNA2/NAM7 helicase-like C-terminal" evidence="4">
    <location>
        <begin position="844"/>
        <end position="1067"/>
    </location>
</feature>
<keyword evidence="1" id="KW-0067">ATP-binding</keyword>
<dbReference type="InterPro" id="IPR041677">
    <property type="entry name" value="DNA2/NAM7_AAA_11"/>
</dbReference>
<keyword evidence="1" id="KW-0547">Nucleotide-binding</keyword>
<dbReference type="FunFam" id="3.40.50.300:FF:002019">
    <property type="entry name" value="DNA helicase I"/>
    <property type="match status" value="1"/>
</dbReference>
<dbReference type="EMBL" id="FO082054">
    <property type="protein sequence ID" value="CCE88976.1"/>
    <property type="molecule type" value="Genomic_DNA"/>
</dbReference>
<dbReference type="GO" id="GO:0003678">
    <property type="term" value="F:DNA helicase activity"/>
    <property type="evidence" value="ECO:0007669"/>
    <property type="project" value="UniProtKB-ARBA"/>
</dbReference>
<dbReference type="HOGENOM" id="CLU_010015_0_0_1"/>
<dbReference type="InterPro" id="IPR045055">
    <property type="entry name" value="DNA2/NAM7-like"/>
</dbReference>
<dbReference type="PANTHER" id="PTHR10887:SF317">
    <property type="entry name" value="ATP-DEPENDENT RNA HELICASE ECM32-RELATED"/>
    <property type="match status" value="1"/>
</dbReference>
<dbReference type="Gene3D" id="3.40.50.300">
    <property type="entry name" value="P-loop containing nucleotide triphosphate hydrolases"/>
    <property type="match status" value="2"/>
</dbReference>
<gene>
    <name evidence="5" type="primary">Piso0_001771</name>
    <name evidence="5" type="ORF">GNLVRS01_PISO0F13711g</name>
</gene>
<keyword evidence="1" id="KW-0347">Helicase</keyword>
<keyword evidence="6" id="KW-1185">Reference proteome</keyword>
<dbReference type="eggNOG" id="KOG1802">
    <property type="taxonomic scope" value="Eukaryota"/>
</dbReference>
<dbReference type="Proteomes" id="UP000005222">
    <property type="component" value="Chromosome F"/>
</dbReference>
<dbReference type="OMA" id="HPLGKIC"/>
<dbReference type="OrthoDB" id="6513042at2759"/>
<accession>G8YLP2</accession>
<feature type="compositionally biased region" description="Basic and acidic residues" evidence="2">
    <location>
        <begin position="386"/>
        <end position="422"/>
    </location>
</feature>
<feature type="domain" description="DNA2/NAM7 helicase helicase" evidence="3">
    <location>
        <begin position="631"/>
        <end position="747"/>
    </location>
</feature>
<evidence type="ECO:0000259" key="3">
    <source>
        <dbReference type="Pfam" id="PF13086"/>
    </source>
</evidence>
<feature type="compositionally biased region" description="Basic and acidic residues" evidence="2">
    <location>
        <begin position="356"/>
        <end position="376"/>
    </location>
</feature>
<dbReference type="FunCoup" id="G8YLP2">
    <property type="interactions" value="70"/>
</dbReference>
<feature type="domain" description="DNA2/NAM7 helicase helicase" evidence="3">
    <location>
        <begin position="755"/>
        <end position="836"/>
    </location>
</feature>
<protein>
    <submittedName>
        <fullName evidence="5">Piso0_001771 protein</fullName>
    </submittedName>
</protein>
<dbReference type="Pfam" id="PF13086">
    <property type="entry name" value="AAA_11"/>
    <property type="match status" value="2"/>
</dbReference>
<dbReference type="AlphaFoldDB" id="G8YLP2"/>
<dbReference type="InterPro" id="IPR027417">
    <property type="entry name" value="P-loop_NTPase"/>
</dbReference>
<dbReference type="GO" id="GO:0005737">
    <property type="term" value="C:cytoplasm"/>
    <property type="evidence" value="ECO:0007669"/>
    <property type="project" value="TreeGrafter"/>
</dbReference>
<evidence type="ECO:0000259" key="4">
    <source>
        <dbReference type="Pfam" id="PF13087"/>
    </source>
</evidence>
<sequence>MAQFKCCTCAVSGSDDVVSKHLSSTRHKSIIYEELEETVECEECEDTNVHQLQLLRYGLSDMALLCQLCSQKEEKASTQYTLSNGSLLKKLPQYFTLRDLECEKCQSTDDLYVGNSKSVSKKSVLCGKCLAESTSAASDSTSENDPKFLFALFGIKEFVPSSKGRKKGLRQRRKGKPSAKRERKPRSKTPNDQEAEKRREHYFNTKAVSSALKSGTTVPAVGSASQPASNKKGTQNSQGKSSQKDRTNGAFSKKASENHKHDKKSVTKSTQKSSVPGRPAKSNKSTPPPSGLGSTGKQDKNKSRTGQTTPVNGGNPSRAQGGKVESKSTNGTGGRKTDQSKASNSSSSKPQANGKKKAETKNINTHRESSKPEARNGQKKTTLDSNKPKKQEPKKQEPKKQESKKQESKSRDVVSKEKEEKLAIPSTISKYEPSKDPKLSYDSMTSYFQEISYNLFLEERINAQTSGSNIWLSSNDFNIEWYVDQDKKQKQFKLSILLTDALLNRFISKKMQSLKKVPFSIYQTLFLVLGDDIAWYGQIATVDTKRAIKSKKNSDKVLEAVVELYPWNTQQLPRTVDVKWLKILPASVPVSRVFMAMTRISNTKFQSMLLGKDPIKQIVFRNYVKYSRDSLNQSQKVAVQSVLNNSITVLQGPPGSGKTSTIFEIILQLLDNLNTFPILVVAASNIAIDNIAEKLMGNHALSILRIVANDKEKEYNRDHYLGSICLHHKVYDSLSMYMKEIMDNLKNGRSHLVSQNQYKKLLAEQIRLSDMFIAQAKVIFTTTVVAGGNQLKSVKKLPVVIMDEATQSSEPTTLIPLSMPGVDKFVFVGDQKQLSSFSQVPNLSLSLFERVLLNGTYKSPHMLDTQYRMHPLISEFPRKRFYGGLLKDGITADDRKMDGLPENPVYFWDTVGKCRESRIKVGFREDRGYTYVNRPEVDLIKQVVINLIYEHNVKRSDIGVITPYRGQRDLISSELVKDTLINPENKELYVEVDRDDIDNDTKPVTIHMVSDIMIASIDAFQGREKNFMVMSCVRSNAENKVGFLSDERRLNVALTRAKYGLVLVGDKTCLKSSPVWDEYISHLDSVGSIHADTKFAY</sequence>
<dbReference type="GO" id="GO:0000184">
    <property type="term" value="P:nuclear-transcribed mRNA catabolic process, nonsense-mediated decay"/>
    <property type="evidence" value="ECO:0007669"/>
    <property type="project" value="TreeGrafter"/>
</dbReference>
<dbReference type="Pfam" id="PF13087">
    <property type="entry name" value="AAA_12"/>
    <property type="match status" value="1"/>
</dbReference>
<feature type="compositionally biased region" description="Basic residues" evidence="2">
    <location>
        <begin position="163"/>
        <end position="187"/>
    </location>
</feature>
<dbReference type="InterPro" id="IPR041679">
    <property type="entry name" value="DNA2/NAM7-like_C"/>
</dbReference>
<organism evidence="5 6">
    <name type="scientific">Pichia sorbitophila (strain ATCC MYA-4447 / BCRC 22081 / CBS 7064 / NBRC 10061 / NRRL Y-12695)</name>
    <name type="common">Hybrid yeast</name>
    <dbReference type="NCBI Taxonomy" id="559304"/>
    <lineage>
        <taxon>Eukaryota</taxon>
        <taxon>Fungi</taxon>
        <taxon>Dikarya</taxon>
        <taxon>Ascomycota</taxon>
        <taxon>Saccharomycotina</taxon>
        <taxon>Pichiomycetes</taxon>
        <taxon>Debaryomycetaceae</taxon>
        <taxon>Millerozyma</taxon>
    </lineage>
</organism>
<feature type="compositionally biased region" description="Basic and acidic residues" evidence="2">
    <location>
        <begin position="189"/>
        <end position="203"/>
    </location>
</feature>
<dbReference type="InParanoid" id="G8YLP2"/>
<feature type="compositionally biased region" description="Polar residues" evidence="2">
    <location>
        <begin position="304"/>
        <end position="318"/>
    </location>
</feature>
<reference evidence="5 6" key="1">
    <citation type="journal article" date="2012" name="G3 (Bethesda)">
        <title>Pichia sorbitophila, an interspecies yeast hybrid reveals early steps of genome resolution following polyploidization.</title>
        <authorList>
            <person name="Leh Louis V."/>
            <person name="Despons L."/>
            <person name="Friedrich A."/>
            <person name="Martin T."/>
            <person name="Durrens P."/>
            <person name="Casaregola S."/>
            <person name="Neuveglise C."/>
            <person name="Fairhead C."/>
            <person name="Marck C."/>
            <person name="Cruz J.A."/>
            <person name="Straub M.L."/>
            <person name="Kugler V."/>
            <person name="Sacerdot C."/>
            <person name="Uzunov Z."/>
            <person name="Thierry A."/>
            <person name="Weiss S."/>
            <person name="Bleykasten C."/>
            <person name="De Montigny J."/>
            <person name="Jacques N."/>
            <person name="Jung P."/>
            <person name="Lemaire M."/>
            <person name="Mallet S."/>
            <person name="Morel G."/>
            <person name="Richard G.F."/>
            <person name="Sarkar A."/>
            <person name="Savel G."/>
            <person name="Schacherer J."/>
            <person name="Seret M.L."/>
            <person name="Talla E."/>
            <person name="Samson G."/>
            <person name="Jubin C."/>
            <person name="Poulain J."/>
            <person name="Vacherie B."/>
            <person name="Barbe V."/>
            <person name="Pelletier E."/>
            <person name="Sherman D.J."/>
            <person name="Westhof E."/>
            <person name="Weissenbach J."/>
            <person name="Baret P.V."/>
            <person name="Wincker P."/>
            <person name="Gaillardin C."/>
            <person name="Dujon B."/>
            <person name="Souciet J.L."/>
        </authorList>
    </citation>
    <scope>NUCLEOTIDE SEQUENCE [LARGE SCALE GENOMIC DNA]</scope>
    <source>
        <strain evidence="6">ATCC MYA-4447 / BCRC 22081 / CBS 7064 / NBRC 10061 / NRRL Y-12695</strain>
    </source>
</reference>
<dbReference type="InterPro" id="IPR047187">
    <property type="entry name" value="SF1_C_Upf1"/>
</dbReference>
<dbReference type="PANTHER" id="PTHR10887">
    <property type="entry name" value="DNA2/NAM7 HELICASE FAMILY"/>
    <property type="match status" value="1"/>
</dbReference>